<evidence type="ECO:0000313" key="2">
    <source>
        <dbReference type="Proteomes" id="UP000195798"/>
    </source>
</evidence>
<proteinExistence type="predicted"/>
<reference evidence="1 2" key="1">
    <citation type="submission" date="2017-05" db="EMBL/GenBank/DDBJ databases">
        <authorList>
            <person name="Oh N.-S."/>
        </authorList>
    </citation>
    <scope>NUCLEOTIDE SEQUENCE [LARGE SCALE GENOMIC DNA]</scope>
    <source>
        <strain evidence="1 2">4M13</strain>
    </source>
</reference>
<organism evidence="1 2">
    <name type="scientific">Lactobacillus gasseri</name>
    <dbReference type="NCBI Taxonomy" id="1596"/>
    <lineage>
        <taxon>Bacteria</taxon>
        <taxon>Bacillati</taxon>
        <taxon>Bacillota</taxon>
        <taxon>Bacilli</taxon>
        <taxon>Lactobacillales</taxon>
        <taxon>Lactobacillaceae</taxon>
        <taxon>Lactobacillus</taxon>
    </lineage>
</organism>
<dbReference type="Proteomes" id="UP000195798">
    <property type="component" value="Chromosome"/>
</dbReference>
<name>A0AB33C1S2_LACGS</name>
<protein>
    <submittedName>
        <fullName evidence="1">Uncharacterized protein</fullName>
    </submittedName>
</protein>
<dbReference type="AlphaFoldDB" id="A0AB33C1S2"/>
<accession>A0AB33C1S2</accession>
<gene>
    <name evidence="1" type="ORF">CCE30_00330</name>
</gene>
<evidence type="ECO:0000313" key="1">
    <source>
        <dbReference type="EMBL" id="ART97457.1"/>
    </source>
</evidence>
<dbReference type="EMBL" id="CP021427">
    <property type="protein sequence ID" value="ART97457.1"/>
    <property type="molecule type" value="Genomic_DNA"/>
</dbReference>
<sequence length="96" mass="10753">MDFCSSILNSASNNNFNSREYMKMTDNTNKQLKGNQLSFDAGIKNFKADGSDVVITLVADSKKMNLNTLNEIAQNKLTVDFTSVQTELLPKKIEEK</sequence>